<dbReference type="AlphaFoldDB" id="A0AAN9KDU4"/>
<protein>
    <submittedName>
        <fullName evidence="1">Uncharacterized protein</fullName>
    </submittedName>
</protein>
<sequence>MLLNRKESSTSSSKRMDLSTIMISLVKYSILARQLKMKVIGSSSEHQCKEVKNSRLDKLDAALTQWSETMSARAEASKVKAERYKT</sequence>
<comment type="caution">
    <text evidence="1">The sequence shown here is derived from an EMBL/GenBank/DDBJ whole genome shotgun (WGS) entry which is preliminary data.</text>
</comment>
<evidence type="ECO:0000313" key="1">
    <source>
        <dbReference type="EMBL" id="KAK7315164.1"/>
    </source>
</evidence>
<dbReference type="Proteomes" id="UP001367508">
    <property type="component" value="Unassembled WGS sequence"/>
</dbReference>
<name>A0AAN9KDU4_CANGL</name>
<accession>A0AAN9KDU4</accession>
<evidence type="ECO:0000313" key="2">
    <source>
        <dbReference type="Proteomes" id="UP001367508"/>
    </source>
</evidence>
<organism evidence="1 2">
    <name type="scientific">Canavalia gladiata</name>
    <name type="common">Sword bean</name>
    <name type="synonym">Dolichos gladiatus</name>
    <dbReference type="NCBI Taxonomy" id="3824"/>
    <lineage>
        <taxon>Eukaryota</taxon>
        <taxon>Viridiplantae</taxon>
        <taxon>Streptophyta</taxon>
        <taxon>Embryophyta</taxon>
        <taxon>Tracheophyta</taxon>
        <taxon>Spermatophyta</taxon>
        <taxon>Magnoliopsida</taxon>
        <taxon>eudicotyledons</taxon>
        <taxon>Gunneridae</taxon>
        <taxon>Pentapetalae</taxon>
        <taxon>rosids</taxon>
        <taxon>fabids</taxon>
        <taxon>Fabales</taxon>
        <taxon>Fabaceae</taxon>
        <taxon>Papilionoideae</taxon>
        <taxon>50 kb inversion clade</taxon>
        <taxon>NPAAA clade</taxon>
        <taxon>indigoferoid/millettioid clade</taxon>
        <taxon>Phaseoleae</taxon>
        <taxon>Canavalia</taxon>
    </lineage>
</organism>
<dbReference type="EMBL" id="JAYMYQ010000008">
    <property type="protein sequence ID" value="KAK7315164.1"/>
    <property type="molecule type" value="Genomic_DNA"/>
</dbReference>
<proteinExistence type="predicted"/>
<gene>
    <name evidence="1" type="ORF">VNO77_33697</name>
</gene>
<keyword evidence="2" id="KW-1185">Reference proteome</keyword>
<reference evidence="1 2" key="1">
    <citation type="submission" date="2024-01" db="EMBL/GenBank/DDBJ databases">
        <title>The genomes of 5 underutilized Papilionoideae crops provide insights into root nodulation and disease resistanc.</title>
        <authorList>
            <person name="Jiang F."/>
        </authorList>
    </citation>
    <scope>NUCLEOTIDE SEQUENCE [LARGE SCALE GENOMIC DNA]</scope>
    <source>
        <strain evidence="1">LVBAO_FW01</strain>
        <tissue evidence="1">Leaves</tissue>
    </source>
</reference>